<name>A0ABT9QB47_9ACTN</name>
<comment type="caution">
    <text evidence="1">The sequence shown here is derived from an EMBL/GenBank/DDBJ whole genome shotgun (WGS) entry which is preliminary data.</text>
</comment>
<sequence length="62" mass="6732">MTLDSQVNNDDQYDVVVVGGGPSGLSAALMLGRARRSVLVIDNGSRCGRRLWRPGRCRVRSS</sequence>
<dbReference type="Proteomes" id="UP001225356">
    <property type="component" value="Unassembled WGS sequence"/>
</dbReference>
<dbReference type="Gene3D" id="3.50.50.60">
    <property type="entry name" value="FAD/NAD(P)-binding domain"/>
    <property type="match status" value="1"/>
</dbReference>
<dbReference type="EMBL" id="JAUSQU010000001">
    <property type="protein sequence ID" value="MDP9843513.1"/>
    <property type="molecule type" value="Genomic_DNA"/>
</dbReference>
<accession>A0ABT9QB47</accession>
<evidence type="ECO:0000313" key="1">
    <source>
        <dbReference type="EMBL" id="MDP9843513.1"/>
    </source>
</evidence>
<organism evidence="1 2">
    <name type="scientific">Streptosporangium lutulentum</name>
    <dbReference type="NCBI Taxonomy" id="1461250"/>
    <lineage>
        <taxon>Bacteria</taxon>
        <taxon>Bacillati</taxon>
        <taxon>Actinomycetota</taxon>
        <taxon>Actinomycetes</taxon>
        <taxon>Streptosporangiales</taxon>
        <taxon>Streptosporangiaceae</taxon>
        <taxon>Streptosporangium</taxon>
    </lineage>
</organism>
<proteinExistence type="predicted"/>
<evidence type="ECO:0000313" key="2">
    <source>
        <dbReference type="Proteomes" id="UP001225356"/>
    </source>
</evidence>
<dbReference type="Pfam" id="PF13450">
    <property type="entry name" value="NAD_binding_8"/>
    <property type="match status" value="1"/>
</dbReference>
<reference evidence="1 2" key="1">
    <citation type="submission" date="2023-07" db="EMBL/GenBank/DDBJ databases">
        <title>Sequencing the genomes of 1000 actinobacteria strains.</title>
        <authorList>
            <person name="Klenk H.-P."/>
        </authorList>
    </citation>
    <scope>NUCLEOTIDE SEQUENCE [LARGE SCALE GENOMIC DNA]</scope>
    <source>
        <strain evidence="1 2">DSM 46740</strain>
    </source>
</reference>
<dbReference type="InterPro" id="IPR036188">
    <property type="entry name" value="FAD/NAD-bd_sf"/>
</dbReference>
<protein>
    <submittedName>
        <fullName evidence="1">Flavin-dependent dehydrogenase</fullName>
    </submittedName>
</protein>
<dbReference type="RefSeq" id="WP_307557752.1">
    <property type="nucleotide sequence ID" value="NZ_JAUSQU010000001.1"/>
</dbReference>
<gene>
    <name evidence="1" type="ORF">J2853_002724</name>
</gene>
<dbReference type="SUPFAM" id="SSF51905">
    <property type="entry name" value="FAD/NAD(P)-binding domain"/>
    <property type="match status" value="1"/>
</dbReference>
<keyword evidence="2" id="KW-1185">Reference proteome</keyword>